<reference evidence="1" key="1">
    <citation type="submission" date="2009-07" db="EMBL/GenBank/DDBJ databases">
        <title>Complete sequence of Geobacter sp. M21.</title>
        <authorList>
            <consortium name="US DOE Joint Genome Institute"/>
            <person name="Lucas S."/>
            <person name="Copeland A."/>
            <person name="Lapidus A."/>
            <person name="Glavina del Rio T."/>
            <person name="Dalin E."/>
            <person name="Tice H."/>
            <person name="Bruce D."/>
            <person name="Goodwin L."/>
            <person name="Pitluck S."/>
            <person name="Saunders E."/>
            <person name="Brettin T."/>
            <person name="Detter J.C."/>
            <person name="Han C."/>
            <person name="Larimer F."/>
            <person name="Land M."/>
            <person name="Hauser L."/>
            <person name="Kyrpides N."/>
            <person name="Ovchinnikova G."/>
            <person name="Lovley D."/>
        </authorList>
    </citation>
    <scope>NUCLEOTIDE SEQUENCE [LARGE SCALE GENOMIC DNA]</scope>
    <source>
        <strain evidence="1">M21</strain>
    </source>
</reference>
<gene>
    <name evidence="1" type="ordered locus">GM21_4030</name>
</gene>
<evidence type="ECO:0000313" key="1">
    <source>
        <dbReference type="EMBL" id="ACT20046.1"/>
    </source>
</evidence>
<dbReference type="STRING" id="443144.GM21_4030"/>
<dbReference type="HOGENOM" id="CLU_168892_0_0_7"/>
<dbReference type="AlphaFoldDB" id="C6E9E6"/>
<dbReference type="EMBL" id="CP001661">
    <property type="protein sequence ID" value="ACT20046.1"/>
    <property type="molecule type" value="Genomic_DNA"/>
</dbReference>
<accession>C6E9E6</accession>
<dbReference type="KEGG" id="gem:GM21_4030"/>
<organism evidence="1">
    <name type="scientific">Geobacter sp. (strain M21)</name>
    <dbReference type="NCBI Taxonomy" id="443144"/>
    <lineage>
        <taxon>Bacteria</taxon>
        <taxon>Pseudomonadati</taxon>
        <taxon>Thermodesulfobacteriota</taxon>
        <taxon>Desulfuromonadia</taxon>
        <taxon>Geobacterales</taxon>
        <taxon>Geobacteraceae</taxon>
        <taxon>Geobacter</taxon>
    </lineage>
</organism>
<sequence length="118" mass="13495">MSRLSESREPRGSRGWGWRLRWLPLRIWRTLQLAFLTLLPSRGGAPEPGVSGEVRECEPLWIRGGMGRFLDEGGELRLFFPECLAPAAPFILFRLKREGFSRCSVEAAERGLLVRGRR</sequence>
<name>C6E9E6_GEOSM</name>
<proteinExistence type="predicted"/>
<protein>
    <submittedName>
        <fullName evidence="1">Uncharacterized protein</fullName>
    </submittedName>
</protein>